<evidence type="ECO:0000313" key="1">
    <source>
        <dbReference type="EMBL" id="MDP9888604.1"/>
    </source>
</evidence>
<protein>
    <submittedName>
        <fullName evidence="1">Uncharacterized protein</fullName>
    </submittedName>
</protein>
<reference evidence="1 2" key="1">
    <citation type="submission" date="2023-07" db="EMBL/GenBank/DDBJ databases">
        <title>Sorghum-associated microbial communities from plants grown in Nebraska, USA.</title>
        <authorList>
            <person name="Schachtman D."/>
        </authorList>
    </citation>
    <scope>NUCLEOTIDE SEQUENCE [LARGE SCALE GENOMIC DNA]</scope>
    <source>
        <strain evidence="1 2">CC222</strain>
    </source>
</reference>
<accession>A0ABT9RTN2</accession>
<evidence type="ECO:0000313" key="2">
    <source>
        <dbReference type="Proteomes" id="UP001226577"/>
    </source>
</evidence>
<name>A0ABT9RTN2_9MICC</name>
<proteinExistence type="predicted"/>
<dbReference type="EMBL" id="JAUSRE010000010">
    <property type="protein sequence ID" value="MDP9888604.1"/>
    <property type="molecule type" value="Genomic_DNA"/>
</dbReference>
<gene>
    <name evidence="1" type="ORF">J2X98_002197</name>
</gene>
<keyword evidence="2" id="KW-1185">Reference proteome</keyword>
<comment type="caution">
    <text evidence="1">The sequence shown here is derived from an EMBL/GenBank/DDBJ whole genome shotgun (WGS) entry which is preliminary data.</text>
</comment>
<organism evidence="1 2">
    <name type="scientific">Pseudarthrobacter enclensis</name>
    <dbReference type="NCBI Taxonomy" id="993070"/>
    <lineage>
        <taxon>Bacteria</taxon>
        <taxon>Bacillati</taxon>
        <taxon>Actinomycetota</taxon>
        <taxon>Actinomycetes</taxon>
        <taxon>Micrococcales</taxon>
        <taxon>Micrococcaceae</taxon>
        <taxon>Pseudarthrobacter</taxon>
    </lineage>
</organism>
<dbReference type="Proteomes" id="UP001226577">
    <property type="component" value="Unassembled WGS sequence"/>
</dbReference>
<sequence length="32" mass="3455">MTSRAPSTSRQWVSPAIAGGPQVLAMLRPEQM</sequence>